<accession>A0ABV5AX44</accession>
<feature type="signal peptide" evidence="1">
    <location>
        <begin position="1"/>
        <end position="34"/>
    </location>
</feature>
<dbReference type="Proteomes" id="UP001580346">
    <property type="component" value="Unassembled WGS sequence"/>
</dbReference>
<sequence>MGKIYIDKCNKMVKMIAVASLLVSGLSGLRSVHAAGGGKLEALGSRILPASGSGFMHSIKVTIPAYTVLGGGDQLYITLPGGMDLSTDSNGYVIDPMDDSGSNRIYILGSSNPLRDLNGSAPGAPTIEVVKADEDGFLLEIPDRGESYTLEEEASFLVQLGDVTWEDMDEGPVEVAFTAPGHSAFPAGKVSIATVGGGTVAVTAGSKKGTDSDYSFSLTLKEASAGALEPMNESVKVKLPAGYKWNLNDSVRKVEYGSTYGQDMYFRLTSTDDELTVDVLGTTWEDEDGDGSMQPVEVTGATYEMSKWTLSGLKFTLTKPENAADGNITAQISGEADLDVTELVVGRHAQYGVTVSAEAEQLPTLYSGRKEQRISDILIKEALYGTLPAGRTLTLTLPEGVAFQPVYAGSSESPAGETENKEDLELAFVRYTGTDDRTAVFEITKATTSSPGTFSLQEMDVVTAPDFAGDLTIEIGGSAGAKGSVKVADVHAGLAVSAASVPEVTIGRSGQQAADFSLAEAVAGGLKDGELVTLTLPEGVTFIATPTVDVYQGDLQFEPLKLLNNGQSIAFTITGESDEITTLQFKDVILTIDRAVAAGEIELKVARTTEVSSYTPFHNLGKEVRVPLAQVATPAAEEIISHSSFKVGETVYMVNGAEKTADVAPYIHEGRTYLALRYVANALDVSDNNVLWDAKTQTVTLIKGERIVQLQVGSTTASINGVQISLDVPVTINNGRVFLPLRSTSLSMGAAVEWHDTSREARVVKSS</sequence>
<proteinExistence type="predicted"/>
<protein>
    <submittedName>
        <fullName evidence="3">Copper amine oxidase N-terminal domain-containing protein</fullName>
    </submittedName>
</protein>
<evidence type="ECO:0000259" key="2">
    <source>
        <dbReference type="Pfam" id="PF07833"/>
    </source>
</evidence>
<dbReference type="RefSeq" id="WP_375357053.1">
    <property type="nucleotide sequence ID" value="NZ_JBHHMI010000019.1"/>
</dbReference>
<organism evidence="3 4">
    <name type="scientific">Paenibacillus enshidis</name>
    <dbReference type="NCBI Taxonomy" id="1458439"/>
    <lineage>
        <taxon>Bacteria</taxon>
        <taxon>Bacillati</taxon>
        <taxon>Bacillota</taxon>
        <taxon>Bacilli</taxon>
        <taxon>Bacillales</taxon>
        <taxon>Paenibacillaceae</taxon>
        <taxon>Paenibacillus</taxon>
    </lineage>
</organism>
<feature type="domain" description="Copper amine oxidase-like N-terminal" evidence="2">
    <location>
        <begin position="654"/>
        <end position="760"/>
    </location>
</feature>
<dbReference type="InterPro" id="IPR012854">
    <property type="entry name" value="Cu_amine_oxidase-like_N"/>
</dbReference>
<feature type="chain" id="PRO_5047419566" evidence="1">
    <location>
        <begin position="35"/>
        <end position="767"/>
    </location>
</feature>
<reference evidence="3 4" key="1">
    <citation type="submission" date="2024-09" db="EMBL/GenBank/DDBJ databases">
        <title>Paenibacillus zeirhizospherea sp. nov., isolated from surface of the maize (Zea mays) roots in a horticulture field, Hungary.</title>
        <authorList>
            <person name="Marton D."/>
            <person name="Farkas M."/>
            <person name="Bedics A."/>
            <person name="Toth E."/>
            <person name="Tancsics A."/>
            <person name="Boka K."/>
            <person name="Maroti G."/>
            <person name="Kriszt B."/>
            <person name="Cserhati M."/>
        </authorList>
    </citation>
    <scope>NUCLEOTIDE SEQUENCE [LARGE SCALE GENOMIC DNA]</scope>
    <source>
        <strain evidence="3 4">KCTC 33519</strain>
    </source>
</reference>
<comment type="caution">
    <text evidence="3">The sequence shown here is derived from an EMBL/GenBank/DDBJ whole genome shotgun (WGS) entry which is preliminary data.</text>
</comment>
<gene>
    <name evidence="3" type="ORF">ACE41H_18605</name>
</gene>
<dbReference type="Gene3D" id="3.30.457.10">
    <property type="entry name" value="Copper amine oxidase-like, N-terminal domain"/>
    <property type="match status" value="2"/>
</dbReference>
<keyword evidence="1" id="KW-0732">Signal</keyword>
<dbReference type="Pfam" id="PF07833">
    <property type="entry name" value="Cu_amine_oxidN1"/>
    <property type="match status" value="1"/>
</dbReference>
<keyword evidence="4" id="KW-1185">Reference proteome</keyword>
<name>A0ABV5AX44_9BACL</name>
<evidence type="ECO:0000256" key="1">
    <source>
        <dbReference type="SAM" id="SignalP"/>
    </source>
</evidence>
<evidence type="ECO:0000313" key="3">
    <source>
        <dbReference type="EMBL" id="MFB5268778.1"/>
    </source>
</evidence>
<dbReference type="SUPFAM" id="SSF55383">
    <property type="entry name" value="Copper amine oxidase, domain N"/>
    <property type="match status" value="2"/>
</dbReference>
<dbReference type="EMBL" id="JBHHMI010000019">
    <property type="protein sequence ID" value="MFB5268778.1"/>
    <property type="molecule type" value="Genomic_DNA"/>
</dbReference>
<dbReference type="InterPro" id="IPR036582">
    <property type="entry name" value="Mao_N_sf"/>
</dbReference>
<evidence type="ECO:0000313" key="4">
    <source>
        <dbReference type="Proteomes" id="UP001580346"/>
    </source>
</evidence>